<reference evidence="1" key="2">
    <citation type="submission" date="2020-09" db="EMBL/GenBank/DDBJ databases">
        <authorList>
            <person name="Sun Q."/>
            <person name="Zhou Y."/>
        </authorList>
    </citation>
    <scope>NUCLEOTIDE SEQUENCE</scope>
    <source>
        <strain evidence="1">CGMCC 1.6293</strain>
    </source>
</reference>
<dbReference type="InterPro" id="IPR035959">
    <property type="entry name" value="RutC-like_sf"/>
</dbReference>
<dbReference type="CDD" id="cd06154">
    <property type="entry name" value="YjgF_YER057c_UK114_like_6"/>
    <property type="match status" value="1"/>
</dbReference>
<name>A0A917WDD6_9RHOB</name>
<keyword evidence="2" id="KW-1185">Reference proteome</keyword>
<evidence type="ECO:0000313" key="2">
    <source>
        <dbReference type="Proteomes" id="UP000649829"/>
    </source>
</evidence>
<comment type="caution">
    <text evidence="1">The sequence shown here is derived from an EMBL/GenBank/DDBJ whole genome shotgun (WGS) entry which is preliminary data.</text>
</comment>
<reference evidence="1" key="1">
    <citation type="journal article" date="2014" name="Int. J. Syst. Evol. Microbiol.">
        <title>Complete genome sequence of Corynebacterium casei LMG S-19264T (=DSM 44701T), isolated from a smear-ripened cheese.</title>
        <authorList>
            <consortium name="US DOE Joint Genome Institute (JGI-PGF)"/>
            <person name="Walter F."/>
            <person name="Albersmeier A."/>
            <person name="Kalinowski J."/>
            <person name="Ruckert C."/>
        </authorList>
    </citation>
    <scope>NUCLEOTIDE SEQUENCE</scope>
    <source>
        <strain evidence="1">CGMCC 1.6293</strain>
    </source>
</reference>
<proteinExistence type="predicted"/>
<dbReference type="SUPFAM" id="SSF55298">
    <property type="entry name" value="YjgF-like"/>
    <property type="match status" value="1"/>
</dbReference>
<accession>A0A917WDD6</accession>
<dbReference type="PANTHER" id="PTHR43857">
    <property type="entry name" value="BLR7761 PROTEIN"/>
    <property type="match status" value="1"/>
</dbReference>
<gene>
    <name evidence="1" type="ORF">GCM10011534_13230</name>
</gene>
<dbReference type="Gene3D" id="3.30.1330.40">
    <property type="entry name" value="RutC-like"/>
    <property type="match status" value="1"/>
</dbReference>
<evidence type="ECO:0008006" key="3">
    <source>
        <dbReference type="Google" id="ProtNLM"/>
    </source>
</evidence>
<organism evidence="1 2">
    <name type="scientific">Pseudooceanicola nanhaiensis</name>
    <dbReference type="NCBI Taxonomy" id="375761"/>
    <lineage>
        <taxon>Bacteria</taxon>
        <taxon>Pseudomonadati</taxon>
        <taxon>Pseudomonadota</taxon>
        <taxon>Alphaproteobacteria</taxon>
        <taxon>Rhodobacterales</taxon>
        <taxon>Paracoccaceae</taxon>
        <taxon>Pseudooceanicola</taxon>
    </lineage>
</organism>
<dbReference type="InterPro" id="IPR006175">
    <property type="entry name" value="YjgF/YER057c/UK114"/>
</dbReference>
<dbReference type="AlphaFoldDB" id="A0A917WDD6"/>
<sequence length="134" mass="14252">MSERRTITSGSPFEARIGYARAVVLDGWVFVAGTVGTDPATGKPPADVVGQCRCALDTMGRALAEAGASFADVVRVTYILPDRTEFEPCWPLLAETFGANPPAATMIEAGLIDPVYRIEIEVTARLPLSPGRSL</sequence>
<dbReference type="Proteomes" id="UP000649829">
    <property type="component" value="Unassembled WGS sequence"/>
</dbReference>
<dbReference type="Pfam" id="PF01042">
    <property type="entry name" value="Ribonuc_L-PSP"/>
    <property type="match status" value="1"/>
</dbReference>
<evidence type="ECO:0000313" key="1">
    <source>
        <dbReference type="EMBL" id="GGL92402.1"/>
    </source>
</evidence>
<protein>
    <recommendedName>
        <fullName evidence="3">RidA family protein</fullName>
    </recommendedName>
</protein>
<dbReference type="RefSeq" id="WP_028286167.1">
    <property type="nucleotide sequence ID" value="NZ_BMLF01000001.1"/>
</dbReference>
<dbReference type="PANTHER" id="PTHR43857:SF1">
    <property type="entry name" value="YJGH FAMILY PROTEIN"/>
    <property type="match status" value="1"/>
</dbReference>
<dbReference type="EMBL" id="BMLF01000001">
    <property type="protein sequence ID" value="GGL92402.1"/>
    <property type="molecule type" value="Genomic_DNA"/>
</dbReference>